<dbReference type="STRING" id="765440.A0A0C3ASR5"/>
<reference evidence="6 7" key="1">
    <citation type="submission" date="2014-04" db="EMBL/GenBank/DDBJ databases">
        <authorList>
            <consortium name="DOE Joint Genome Institute"/>
            <person name="Kuo A."/>
            <person name="Tarkka M."/>
            <person name="Buscot F."/>
            <person name="Kohler A."/>
            <person name="Nagy L.G."/>
            <person name="Floudas D."/>
            <person name="Copeland A."/>
            <person name="Barry K.W."/>
            <person name="Cichocki N."/>
            <person name="Veneault-Fourrey C."/>
            <person name="LaButti K."/>
            <person name="Lindquist E.A."/>
            <person name="Lipzen A."/>
            <person name="Lundell T."/>
            <person name="Morin E."/>
            <person name="Murat C."/>
            <person name="Sun H."/>
            <person name="Tunlid A."/>
            <person name="Henrissat B."/>
            <person name="Grigoriev I.V."/>
            <person name="Hibbett D.S."/>
            <person name="Martin F."/>
            <person name="Nordberg H.P."/>
            <person name="Cantor M.N."/>
            <person name="Hua S.X."/>
        </authorList>
    </citation>
    <scope>NUCLEOTIDE SEQUENCE [LARGE SCALE GENOMIC DNA]</scope>
    <source>
        <strain evidence="6 7">F 1598</strain>
    </source>
</reference>
<dbReference type="PANTHER" id="PTHR11685">
    <property type="entry name" value="RBR FAMILY RING FINGER AND IBR DOMAIN-CONTAINING"/>
    <property type="match status" value="1"/>
</dbReference>
<keyword evidence="1" id="KW-0479">Metal-binding</keyword>
<evidence type="ECO:0000256" key="1">
    <source>
        <dbReference type="ARBA" id="ARBA00022723"/>
    </source>
</evidence>
<dbReference type="HOGENOM" id="CLU_1806941_0_0_1"/>
<keyword evidence="7" id="KW-1185">Reference proteome</keyword>
<dbReference type="OrthoDB" id="9977870at2759"/>
<reference evidence="7" key="2">
    <citation type="submission" date="2015-01" db="EMBL/GenBank/DDBJ databases">
        <title>Evolutionary Origins and Diversification of the Mycorrhizal Mutualists.</title>
        <authorList>
            <consortium name="DOE Joint Genome Institute"/>
            <consortium name="Mycorrhizal Genomics Consortium"/>
            <person name="Kohler A."/>
            <person name="Kuo A."/>
            <person name="Nagy L.G."/>
            <person name="Floudas D."/>
            <person name="Copeland A."/>
            <person name="Barry K.W."/>
            <person name="Cichocki N."/>
            <person name="Veneault-Fourrey C."/>
            <person name="LaButti K."/>
            <person name="Lindquist E.A."/>
            <person name="Lipzen A."/>
            <person name="Lundell T."/>
            <person name="Morin E."/>
            <person name="Murat C."/>
            <person name="Riley R."/>
            <person name="Ohm R."/>
            <person name="Sun H."/>
            <person name="Tunlid A."/>
            <person name="Henrissat B."/>
            <person name="Grigoriev I.V."/>
            <person name="Hibbett D.S."/>
            <person name="Martin F."/>
        </authorList>
    </citation>
    <scope>NUCLEOTIDE SEQUENCE [LARGE SCALE GENOMIC DNA]</scope>
    <source>
        <strain evidence="7">F 1598</strain>
    </source>
</reference>
<evidence type="ECO:0000256" key="3">
    <source>
        <dbReference type="ARBA" id="ARBA00022786"/>
    </source>
</evidence>
<evidence type="ECO:0000256" key="4">
    <source>
        <dbReference type="ARBA" id="ARBA00022833"/>
    </source>
</evidence>
<dbReference type="GO" id="GO:0004842">
    <property type="term" value="F:ubiquitin-protein transferase activity"/>
    <property type="evidence" value="ECO:0007669"/>
    <property type="project" value="InterPro"/>
</dbReference>
<dbReference type="GO" id="GO:0016567">
    <property type="term" value="P:protein ubiquitination"/>
    <property type="evidence" value="ECO:0007669"/>
    <property type="project" value="InterPro"/>
</dbReference>
<dbReference type="EMBL" id="KN833029">
    <property type="protein sequence ID" value="KIM76983.1"/>
    <property type="molecule type" value="Genomic_DNA"/>
</dbReference>
<keyword evidence="2" id="KW-0863">Zinc-finger</keyword>
<dbReference type="InterPro" id="IPR002867">
    <property type="entry name" value="IBR_dom"/>
</dbReference>
<dbReference type="Proteomes" id="UP000054166">
    <property type="component" value="Unassembled WGS sequence"/>
</dbReference>
<organism evidence="6 7">
    <name type="scientific">Piloderma croceum (strain F 1598)</name>
    <dbReference type="NCBI Taxonomy" id="765440"/>
    <lineage>
        <taxon>Eukaryota</taxon>
        <taxon>Fungi</taxon>
        <taxon>Dikarya</taxon>
        <taxon>Basidiomycota</taxon>
        <taxon>Agaricomycotina</taxon>
        <taxon>Agaricomycetes</taxon>
        <taxon>Agaricomycetidae</taxon>
        <taxon>Atheliales</taxon>
        <taxon>Atheliaceae</taxon>
        <taxon>Piloderma</taxon>
    </lineage>
</organism>
<keyword evidence="4" id="KW-0862">Zinc</keyword>
<feature type="domain" description="IBR" evidence="5">
    <location>
        <begin position="28"/>
        <end position="86"/>
    </location>
</feature>
<sequence length="143" mass="16085">MVEIGDMIARLVLGDGNLDEWNHARFMSTLNIIYCPHKGCNEPFDANDVAPAPEGTTHAKSLVQCPRCRKTLCKDCKVVWHDKLTCEEYQALPLNERAPEDLAFSELAKKEKWRRCPKCSAMVELKVSLVSNPSTSPPRFHSG</sequence>
<gene>
    <name evidence="6" type="ORF">PILCRDRAFT_825741</name>
</gene>
<name>A0A0C3ASR5_PILCF</name>
<evidence type="ECO:0000256" key="2">
    <source>
        <dbReference type="ARBA" id="ARBA00022771"/>
    </source>
</evidence>
<evidence type="ECO:0000313" key="7">
    <source>
        <dbReference type="Proteomes" id="UP000054166"/>
    </source>
</evidence>
<dbReference type="GO" id="GO:0008270">
    <property type="term" value="F:zinc ion binding"/>
    <property type="evidence" value="ECO:0007669"/>
    <property type="project" value="UniProtKB-KW"/>
</dbReference>
<dbReference type="Pfam" id="PF01485">
    <property type="entry name" value="IBR"/>
    <property type="match status" value="1"/>
</dbReference>
<protein>
    <recommendedName>
        <fullName evidence="5">IBR domain-containing protein</fullName>
    </recommendedName>
</protein>
<dbReference type="InterPro" id="IPR031127">
    <property type="entry name" value="E3_UB_ligase_RBR"/>
</dbReference>
<accession>A0A0C3ASR5</accession>
<evidence type="ECO:0000259" key="5">
    <source>
        <dbReference type="Pfam" id="PF01485"/>
    </source>
</evidence>
<dbReference type="AlphaFoldDB" id="A0A0C3ASR5"/>
<dbReference type="SUPFAM" id="SSF57850">
    <property type="entry name" value="RING/U-box"/>
    <property type="match status" value="1"/>
</dbReference>
<proteinExistence type="predicted"/>
<evidence type="ECO:0000313" key="6">
    <source>
        <dbReference type="EMBL" id="KIM76983.1"/>
    </source>
</evidence>
<keyword evidence="3" id="KW-0833">Ubl conjugation pathway</keyword>
<dbReference type="InParanoid" id="A0A0C3ASR5"/>